<proteinExistence type="predicted"/>
<gene>
    <name evidence="1" type="ORF">CPter291_1391</name>
</gene>
<name>A0ABN4M612_9BURK</name>
<protein>
    <submittedName>
        <fullName evidence="1">Uncharacterized protein</fullName>
    </submittedName>
</protein>
<accession>A0ABN4M612</accession>
<evidence type="ECO:0000313" key="2">
    <source>
        <dbReference type="Proteomes" id="UP000074914"/>
    </source>
</evidence>
<reference evidence="1 2" key="1">
    <citation type="submission" date="2015-11" db="EMBL/GenBank/DDBJ databases">
        <title>Exploring the genomic traits of fungus-feeding bacterial genus Collimonas.</title>
        <authorList>
            <person name="Song C."/>
            <person name="Schmidt R."/>
            <person name="de Jager V."/>
            <person name="Krzyzanowska D."/>
            <person name="Jongedijk E."/>
            <person name="Cankar K."/>
            <person name="Beekwilder J."/>
            <person name="van Veen A."/>
            <person name="de Boer W."/>
            <person name="van Veen J.A."/>
            <person name="Garbeva P."/>
        </authorList>
    </citation>
    <scope>NUCLEOTIDE SEQUENCE [LARGE SCALE GENOMIC DNA]</scope>
    <source>
        <strain evidence="1 2">Ter291</strain>
    </source>
</reference>
<dbReference type="EMBL" id="CP013236">
    <property type="protein sequence ID" value="AMP13665.1"/>
    <property type="molecule type" value="Genomic_DNA"/>
</dbReference>
<dbReference type="Proteomes" id="UP000074914">
    <property type="component" value="Chromosome"/>
</dbReference>
<organism evidence="1 2">
    <name type="scientific">Collimonas pratensis</name>
    <dbReference type="NCBI Taxonomy" id="279113"/>
    <lineage>
        <taxon>Bacteria</taxon>
        <taxon>Pseudomonadati</taxon>
        <taxon>Pseudomonadota</taxon>
        <taxon>Betaproteobacteria</taxon>
        <taxon>Burkholderiales</taxon>
        <taxon>Oxalobacteraceae</taxon>
        <taxon>Collimonas</taxon>
    </lineage>
</organism>
<evidence type="ECO:0000313" key="1">
    <source>
        <dbReference type="EMBL" id="AMP13665.1"/>
    </source>
</evidence>
<sequence length="59" mass="6885">MDGIIRISVYARRLGLESAMPDAPERDLFQLGTMIFFERHRMRAQKFRFANLAVIVNSK</sequence>
<keyword evidence="2" id="KW-1185">Reference proteome</keyword>